<gene>
    <name evidence="1" type="ORF">SCNU_02200</name>
</gene>
<evidence type="ECO:0000313" key="1">
    <source>
        <dbReference type="EMBL" id="EGD57148.1"/>
    </source>
</evidence>
<evidence type="ECO:0000313" key="2">
    <source>
        <dbReference type="Proteomes" id="UP000035065"/>
    </source>
</evidence>
<dbReference type="EMBL" id="AEUD01000001">
    <property type="protein sequence ID" value="EGD57148.1"/>
    <property type="molecule type" value="Genomic_DNA"/>
</dbReference>
<proteinExistence type="predicted"/>
<dbReference type="STRING" id="644548.SCNU_02200"/>
<name>F1YE58_9ACTN</name>
<dbReference type="Proteomes" id="UP000035065">
    <property type="component" value="Unassembled WGS sequence"/>
</dbReference>
<accession>F1YE58</accession>
<sequence>MTDDIDDPDAEFLATEHIGNAINALAQAEEAVAEPAPMPPEVAERLDALIDRLTDDS</sequence>
<dbReference type="RefSeq" id="WP_009677713.1">
    <property type="nucleotide sequence ID" value="NZ_AEUD01000001.1"/>
</dbReference>
<dbReference type="AlphaFoldDB" id="F1YE58"/>
<organism evidence="1 2">
    <name type="scientific">Gordonia neofelifaecis NRRL B-59395</name>
    <dbReference type="NCBI Taxonomy" id="644548"/>
    <lineage>
        <taxon>Bacteria</taxon>
        <taxon>Bacillati</taxon>
        <taxon>Actinomycetota</taxon>
        <taxon>Actinomycetes</taxon>
        <taxon>Mycobacteriales</taxon>
        <taxon>Gordoniaceae</taxon>
        <taxon>Gordonia</taxon>
    </lineage>
</organism>
<comment type="caution">
    <text evidence="1">The sequence shown here is derived from an EMBL/GenBank/DDBJ whole genome shotgun (WGS) entry which is preliminary data.</text>
</comment>
<reference evidence="1 2" key="1">
    <citation type="journal article" date="2011" name="J. Bacteriol.">
        <title>Draft Genome Sequence of Gordonia neofelifaecis NRRL B-59395, a Cholesterol-Degrading Actinomycete.</title>
        <authorList>
            <person name="Ge F."/>
            <person name="Li W."/>
            <person name="Chen G."/>
            <person name="Liu Y."/>
            <person name="Zhang G."/>
            <person name="Yong B."/>
            <person name="Wang Q."/>
            <person name="Wang N."/>
            <person name="Huang Z."/>
            <person name="Li W."/>
            <person name="Wang J."/>
            <person name="Wu C."/>
            <person name="Xie Q."/>
            <person name="Liu G."/>
        </authorList>
    </citation>
    <scope>NUCLEOTIDE SEQUENCE [LARGE SCALE GENOMIC DNA]</scope>
    <source>
        <strain evidence="1 2">NRRL B-59395</strain>
    </source>
</reference>
<protein>
    <submittedName>
        <fullName evidence="1">Uncharacterized protein</fullName>
    </submittedName>
</protein>
<keyword evidence="2" id="KW-1185">Reference proteome</keyword>